<dbReference type="HAMAP" id="MF_00812">
    <property type="entry name" value="Thiopur_methtran"/>
    <property type="match status" value="1"/>
</dbReference>
<comment type="subcellular location">
    <subcellularLocation>
        <location evidence="2 9">Cytoplasm</location>
    </subcellularLocation>
</comment>
<dbReference type="PIRSF" id="PIRSF023956">
    <property type="entry name" value="Thiopurine_S-methyltransferase"/>
    <property type="match status" value="1"/>
</dbReference>
<proteinExistence type="inferred from homology"/>
<evidence type="ECO:0000256" key="7">
    <source>
        <dbReference type="ARBA" id="ARBA00022679"/>
    </source>
</evidence>
<sequence>MDKQFWQQKWQSNDIAFHQGEANPLLVKYFHMLNVAMGSRILLPLCGKTLDIAWLLSKGYRVVGVELSELAITQLFAELGVQPVITQQGKLQHYHAGNLDIYVGDIFDLSPELLGTVDALYDRAALVALPASMRPDYAKHITMLSAKARQLLITFDYDQSLLQGPPFAISREQLQQYYGQDYSLNLAASVELQGGLKGQCPAIEKVWLLQKQRRCGVN</sequence>
<keyword evidence="6 9" id="KW-0489">Methyltransferase</keyword>
<comment type="caution">
    <text evidence="10">The sequence shown here is derived from an EMBL/GenBank/DDBJ whole genome shotgun (WGS) entry which is preliminary data.</text>
</comment>
<keyword evidence="8 9" id="KW-0949">S-adenosyl-L-methionine</keyword>
<accession>A0A9J6RKQ4</accession>
<dbReference type="EC" id="2.1.1.67" evidence="4 9"/>
<comment type="catalytic activity">
    <reaction evidence="1 9">
        <text>S-adenosyl-L-methionine + a thiopurine = S-adenosyl-L-homocysteine + a thiopurine S-methylether.</text>
        <dbReference type="EC" id="2.1.1.67"/>
    </reaction>
</comment>
<evidence type="ECO:0000313" key="10">
    <source>
        <dbReference type="EMBL" id="MCZ0864775.1"/>
    </source>
</evidence>
<organism evidence="10 11">
    <name type="scientific">Dasania phycosphaerae</name>
    <dbReference type="NCBI Taxonomy" id="2950436"/>
    <lineage>
        <taxon>Bacteria</taxon>
        <taxon>Pseudomonadati</taxon>
        <taxon>Pseudomonadota</taxon>
        <taxon>Gammaproteobacteria</taxon>
        <taxon>Cellvibrionales</taxon>
        <taxon>Spongiibacteraceae</taxon>
        <taxon>Dasania</taxon>
    </lineage>
</organism>
<dbReference type="GO" id="GO:0010038">
    <property type="term" value="P:response to metal ion"/>
    <property type="evidence" value="ECO:0007669"/>
    <property type="project" value="InterPro"/>
</dbReference>
<evidence type="ECO:0000256" key="9">
    <source>
        <dbReference type="HAMAP-Rule" id="MF_00812"/>
    </source>
</evidence>
<reference evidence="10 11" key="1">
    <citation type="submission" date="2022-12" db="EMBL/GenBank/DDBJ databases">
        <title>Dasania phycosphaerae sp. nov., isolated from particulate material of the south coast of Korea.</title>
        <authorList>
            <person name="Jiang Y."/>
        </authorList>
    </citation>
    <scope>NUCLEOTIDE SEQUENCE [LARGE SCALE GENOMIC DNA]</scope>
    <source>
        <strain evidence="10 11">GY-19</strain>
    </source>
</reference>
<feature type="binding site" evidence="9">
    <location>
        <position position="45"/>
    </location>
    <ligand>
        <name>S-adenosyl-L-methionine</name>
        <dbReference type="ChEBI" id="CHEBI:59789"/>
    </ligand>
</feature>
<dbReference type="InterPro" id="IPR029063">
    <property type="entry name" value="SAM-dependent_MTases_sf"/>
</dbReference>
<name>A0A9J6RKQ4_9GAMM</name>
<dbReference type="GO" id="GO:0032259">
    <property type="term" value="P:methylation"/>
    <property type="evidence" value="ECO:0007669"/>
    <property type="project" value="UniProtKB-KW"/>
</dbReference>
<dbReference type="FunFam" id="3.40.50.150:FF:000101">
    <property type="entry name" value="Thiopurine S-methyltransferase"/>
    <property type="match status" value="1"/>
</dbReference>
<dbReference type="SUPFAM" id="SSF53335">
    <property type="entry name" value="S-adenosyl-L-methionine-dependent methyltransferases"/>
    <property type="match status" value="1"/>
</dbReference>
<dbReference type="Proteomes" id="UP001069090">
    <property type="component" value="Unassembled WGS sequence"/>
</dbReference>
<feature type="binding site" evidence="9">
    <location>
        <position position="123"/>
    </location>
    <ligand>
        <name>S-adenosyl-L-methionine</name>
        <dbReference type="ChEBI" id="CHEBI:59789"/>
    </ligand>
</feature>
<evidence type="ECO:0000256" key="2">
    <source>
        <dbReference type="ARBA" id="ARBA00004496"/>
    </source>
</evidence>
<keyword evidence="11" id="KW-1185">Reference proteome</keyword>
<dbReference type="InterPro" id="IPR022474">
    <property type="entry name" value="Thiopur_S-MeTfrase_Se/Te_detox"/>
</dbReference>
<evidence type="ECO:0000256" key="3">
    <source>
        <dbReference type="ARBA" id="ARBA00008145"/>
    </source>
</evidence>
<dbReference type="NCBIfam" id="NF009732">
    <property type="entry name" value="PRK13255.1"/>
    <property type="match status" value="1"/>
</dbReference>
<dbReference type="InterPro" id="IPR025835">
    <property type="entry name" value="Thiopurine_S-MeTrfase"/>
</dbReference>
<dbReference type="RefSeq" id="WP_258330929.1">
    <property type="nucleotide sequence ID" value="NZ_JAPTGG010000004.1"/>
</dbReference>
<dbReference type="InterPro" id="IPR008854">
    <property type="entry name" value="TPMT"/>
</dbReference>
<dbReference type="PANTHER" id="PTHR10259">
    <property type="entry name" value="THIOPURINE S-METHYLTRANSFERASE"/>
    <property type="match status" value="1"/>
</dbReference>
<dbReference type="Gene3D" id="3.40.50.150">
    <property type="entry name" value="Vaccinia Virus protein VP39"/>
    <property type="match status" value="1"/>
</dbReference>
<dbReference type="NCBIfam" id="TIGR03840">
    <property type="entry name" value="TMPT_Se_Te"/>
    <property type="match status" value="1"/>
</dbReference>
<evidence type="ECO:0000256" key="1">
    <source>
        <dbReference type="ARBA" id="ARBA00000903"/>
    </source>
</evidence>
<dbReference type="Pfam" id="PF05724">
    <property type="entry name" value="TPMT"/>
    <property type="match status" value="1"/>
</dbReference>
<dbReference type="EMBL" id="JAPTGG010000004">
    <property type="protein sequence ID" value="MCZ0864775.1"/>
    <property type="molecule type" value="Genomic_DNA"/>
</dbReference>
<evidence type="ECO:0000256" key="6">
    <source>
        <dbReference type="ARBA" id="ARBA00022603"/>
    </source>
</evidence>
<dbReference type="PANTHER" id="PTHR10259:SF11">
    <property type="entry name" value="THIOPURINE S-METHYLTRANSFERASE"/>
    <property type="match status" value="1"/>
</dbReference>
<evidence type="ECO:0000256" key="4">
    <source>
        <dbReference type="ARBA" id="ARBA00011905"/>
    </source>
</evidence>
<dbReference type="AlphaFoldDB" id="A0A9J6RKQ4"/>
<protein>
    <recommendedName>
        <fullName evidence="4 9">Thiopurine S-methyltransferase</fullName>
        <ecNumber evidence="4 9">2.1.1.67</ecNumber>
    </recommendedName>
    <alternativeName>
        <fullName evidence="9">Thiopurine methyltransferase</fullName>
    </alternativeName>
</protein>
<comment type="similarity">
    <text evidence="3 9">Belongs to the class I-like SAM-binding methyltransferase superfamily. TPMT family.</text>
</comment>
<evidence type="ECO:0000313" key="11">
    <source>
        <dbReference type="Proteomes" id="UP001069090"/>
    </source>
</evidence>
<keyword evidence="5 9" id="KW-0963">Cytoplasm</keyword>
<feature type="binding site" evidence="9">
    <location>
        <position position="10"/>
    </location>
    <ligand>
        <name>S-adenosyl-L-methionine</name>
        <dbReference type="ChEBI" id="CHEBI:59789"/>
    </ligand>
</feature>
<gene>
    <name evidence="10" type="primary">tmpT</name>
    <name evidence="9" type="synonym">tpm</name>
    <name evidence="10" type="ORF">O0V09_06160</name>
</gene>
<feature type="binding site" evidence="9">
    <location>
        <position position="66"/>
    </location>
    <ligand>
        <name>S-adenosyl-L-methionine</name>
        <dbReference type="ChEBI" id="CHEBI:59789"/>
    </ligand>
</feature>
<dbReference type="PROSITE" id="PS51585">
    <property type="entry name" value="SAM_MT_TPMT"/>
    <property type="match status" value="1"/>
</dbReference>
<evidence type="ECO:0000256" key="5">
    <source>
        <dbReference type="ARBA" id="ARBA00022490"/>
    </source>
</evidence>
<dbReference type="GO" id="GO:0005737">
    <property type="term" value="C:cytoplasm"/>
    <property type="evidence" value="ECO:0007669"/>
    <property type="project" value="UniProtKB-SubCell"/>
</dbReference>
<dbReference type="GO" id="GO:0008119">
    <property type="term" value="F:thiopurine S-methyltransferase activity"/>
    <property type="evidence" value="ECO:0007669"/>
    <property type="project" value="UniProtKB-UniRule"/>
</dbReference>
<keyword evidence="7 9" id="KW-0808">Transferase</keyword>
<evidence type="ECO:0000256" key="8">
    <source>
        <dbReference type="ARBA" id="ARBA00022691"/>
    </source>
</evidence>